<dbReference type="EMBL" id="BMMU01000006">
    <property type="protein sequence ID" value="GGJ27269.1"/>
    <property type="molecule type" value="Genomic_DNA"/>
</dbReference>
<evidence type="ECO:0000313" key="2">
    <source>
        <dbReference type="EMBL" id="GGJ27269.1"/>
    </source>
</evidence>
<dbReference type="RefSeq" id="WP_189147357.1">
    <property type="nucleotide sequence ID" value="NZ_BAABER010000007.1"/>
</dbReference>
<protein>
    <recommendedName>
        <fullName evidence="4">Secreted protein</fullName>
    </recommendedName>
</protein>
<reference evidence="2" key="2">
    <citation type="submission" date="2020-09" db="EMBL/GenBank/DDBJ databases">
        <authorList>
            <person name="Sun Q."/>
            <person name="Zhou Y."/>
        </authorList>
    </citation>
    <scope>NUCLEOTIDE SEQUENCE</scope>
    <source>
        <strain evidence="2">CGMCC 4.7272</strain>
    </source>
</reference>
<evidence type="ECO:0000256" key="1">
    <source>
        <dbReference type="SAM" id="SignalP"/>
    </source>
</evidence>
<dbReference type="InterPro" id="IPR006311">
    <property type="entry name" value="TAT_signal"/>
</dbReference>
<name>A0A917NTL5_9ACTN</name>
<comment type="caution">
    <text evidence="2">The sequence shown here is derived from an EMBL/GenBank/DDBJ whole genome shotgun (WGS) entry which is preliminary data.</text>
</comment>
<feature type="signal peptide" evidence="1">
    <location>
        <begin position="1"/>
        <end position="39"/>
    </location>
</feature>
<dbReference type="Proteomes" id="UP000625682">
    <property type="component" value="Unassembled WGS sequence"/>
</dbReference>
<accession>A0A917NTL5</accession>
<reference evidence="2" key="1">
    <citation type="journal article" date="2014" name="Int. J. Syst. Evol. Microbiol.">
        <title>Complete genome sequence of Corynebacterium casei LMG S-19264T (=DSM 44701T), isolated from a smear-ripened cheese.</title>
        <authorList>
            <consortium name="US DOE Joint Genome Institute (JGI-PGF)"/>
            <person name="Walter F."/>
            <person name="Albersmeier A."/>
            <person name="Kalinowski J."/>
            <person name="Ruckert C."/>
        </authorList>
    </citation>
    <scope>NUCLEOTIDE SEQUENCE</scope>
    <source>
        <strain evidence="2">CGMCC 4.7272</strain>
    </source>
</reference>
<evidence type="ECO:0008006" key="4">
    <source>
        <dbReference type="Google" id="ProtNLM"/>
    </source>
</evidence>
<keyword evidence="3" id="KW-1185">Reference proteome</keyword>
<proteinExistence type="predicted"/>
<organism evidence="2 3">
    <name type="scientific">Streptomyces lacrimifluminis</name>
    <dbReference type="NCBI Taxonomy" id="1500077"/>
    <lineage>
        <taxon>Bacteria</taxon>
        <taxon>Bacillati</taxon>
        <taxon>Actinomycetota</taxon>
        <taxon>Actinomycetes</taxon>
        <taxon>Kitasatosporales</taxon>
        <taxon>Streptomycetaceae</taxon>
        <taxon>Streptomyces</taxon>
    </lineage>
</organism>
<sequence>MRTRHAQATTATSTRATRAGLITALSALTALAAAGLALAAPAGATAKPSAPAQPKFLSAAELPPHPSSAWTAGRVKKGVPDELKSCFGGALPGHDSRYREFRTELDTGAVQLTLVAASNAKAKALAERLNKDMRSCAARIEQADPEIEAESRDYGTLAVEEGAHVYGLHTETSYGATDIHLLSVGRDGRAVTVVEWGQLGDFTGAPVKAFKKTTTTAVKKLY</sequence>
<gene>
    <name evidence="2" type="ORF">GCM10012282_24770</name>
</gene>
<dbReference type="AlphaFoldDB" id="A0A917NTL5"/>
<dbReference type="PROSITE" id="PS51318">
    <property type="entry name" value="TAT"/>
    <property type="match status" value="1"/>
</dbReference>
<evidence type="ECO:0000313" key="3">
    <source>
        <dbReference type="Proteomes" id="UP000625682"/>
    </source>
</evidence>
<keyword evidence="1" id="KW-0732">Signal</keyword>
<feature type="chain" id="PRO_5037732640" description="Secreted protein" evidence="1">
    <location>
        <begin position="40"/>
        <end position="222"/>
    </location>
</feature>